<evidence type="ECO:0000313" key="7">
    <source>
        <dbReference type="EMBL" id="GAH70513.1"/>
    </source>
</evidence>
<dbReference type="Gene3D" id="3.40.50.300">
    <property type="entry name" value="P-loop containing nucleotide triphosphate hydrolases"/>
    <property type="match status" value="2"/>
</dbReference>
<dbReference type="GO" id="GO:0009378">
    <property type="term" value="F:four-way junction helicase activity"/>
    <property type="evidence" value="ECO:0007669"/>
    <property type="project" value="TreeGrafter"/>
</dbReference>
<evidence type="ECO:0000256" key="1">
    <source>
        <dbReference type="ARBA" id="ARBA00005446"/>
    </source>
</evidence>
<dbReference type="PROSITE" id="PS51194">
    <property type="entry name" value="HELICASE_CTER"/>
    <property type="match status" value="1"/>
</dbReference>
<comment type="similarity">
    <text evidence="1">Belongs to the helicase family. RecQ subfamily.</text>
</comment>
<dbReference type="GO" id="GO:0043590">
    <property type="term" value="C:bacterial nucleoid"/>
    <property type="evidence" value="ECO:0007669"/>
    <property type="project" value="TreeGrafter"/>
</dbReference>
<proteinExistence type="inferred from homology"/>
<evidence type="ECO:0000256" key="3">
    <source>
        <dbReference type="ARBA" id="ARBA00023235"/>
    </source>
</evidence>
<feature type="non-terminal residue" evidence="7">
    <location>
        <position position="1"/>
    </location>
</feature>
<dbReference type="EMBL" id="BARU01035042">
    <property type="protein sequence ID" value="GAH70513.1"/>
    <property type="molecule type" value="Genomic_DNA"/>
</dbReference>
<protein>
    <recommendedName>
        <fullName evidence="5">DNA 3'-5' helicase</fullName>
        <ecNumber evidence="5">5.6.2.4</ecNumber>
    </recommendedName>
</protein>
<dbReference type="SMART" id="SM00490">
    <property type="entry name" value="HELICc"/>
    <property type="match status" value="1"/>
</dbReference>
<dbReference type="GO" id="GO:0006281">
    <property type="term" value="P:DNA repair"/>
    <property type="evidence" value="ECO:0007669"/>
    <property type="project" value="TreeGrafter"/>
</dbReference>
<sequence length="255" mass="28215">PDYRRIARILSILPDNVPVLSTTATANDRVVKDIQTQLGRKLEISRGSLVRASLKLQNVHLPDPAARMAWLSDHLEKIPGSGIIYTLTVRDSNRLAEWLSSRGMSAVAYNAGLPHEKRVQIEQDLLSNKVKAVVGTTALGMGYDKPDLGFVIHYQRPGSVIHYYQQVGRAGRAVESAYGILFSGKEDDDIVNYFIEQAFPPQKYVDQLLTVLSANEGLSLSQLQEAVNIPSGRIEHTLKYLLAEQPSPISKQNGK</sequence>
<dbReference type="GO" id="GO:0030894">
    <property type="term" value="C:replisome"/>
    <property type="evidence" value="ECO:0007669"/>
    <property type="project" value="TreeGrafter"/>
</dbReference>
<dbReference type="GO" id="GO:0003677">
    <property type="term" value="F:DNA binding"/>
    <property type="evidence" value="ECO:0007669"/>
    <property type="project" value="UniProtKB-KW"/>
</dbReference>
<keyword evidence="2" id="KW-0238">DNA-binding</keyword>
<gene>
    <name evidence="7" type="ORF">S03H2_54912</name>
</gene>
<evidence type="ECO:0000256" key="2">
    <source>
        <dbReference type="ARBA" id="ARBA00023125"/>
    </source>
</evidence>
<evidence type="ECO:0000256" key="5">
    <source>
        <dbReference type="ARBA" id="ARBA00034808"/>
    </source>
</evidence>
<dbReference type="GO" id="GO:0006310">
    <property type="term" value="P:DNA recombination"/>
    <property type="evidence" value="ECO:0007669"/>
    <property type="project" value="TreeGrafter"/>
</dbReference>
<evidence type="ECO:0000256" key="4">
    <source>
        <dbReference type="ARBA" id="ARBA00034617"/>
    </source>
</evidence>
<dbReference type="EC" id="5.6.2.4" evidence="5"/>
<dbReference type="GO" id="GO:0005737">
    <property type="term" value="C:cytoplasm"/>
    <property type="evidence" value="ECO:0007669"/>
    <property type="project" value="TreeGrafter"/>
</dbReference>
<dbReference type="PANTHER" id="PTHR13710:SF105">
    <property type="entry name" value="ATP-DEPENDENT DNA HELICASE Q1"/>
    <property type="match status" value="1"/>
</dbReference>
<keyword evidence="3" id="KW-0413">Isomerase</keyword>
<dbReference type="AlphaFoldDB" id="X1JL79"/>
<evidence type="ECO:0000259" key="6">
    <source>
        <dbReference type="PROSITE" id="PS51194"/>
    </source>
</evidence>
<comment type="catalytic activity">
    <reaction evidence="4">
        <text>Couples ATP hydrolysis with the unwinding of duplex DNA by translocating in the 3'-5' direction.</text>
        <dbReference type="EC" id="5.6.2.4"/>
    </reaction>
</comment>
<dbReference type="InterPro" id="IPR027417">
    <property type="entry name" value="P-loop_NTPase"/>
</dbReference>
<comment type="caution">
    <text evidence="7">The sequence shown here is derived from an EMBL/GenBank/DDBJ whole genome shotgun (WGS) entry which is preliminary data.</text>
</comment>
<feature type="domain" description="Helicase C-terminal" evidence="6">
    <location>
        <begin position="70"/>
        <end position="213"/>
    </location>
</feature>
<dbReference type="Pfam" id="PF00271">
    <property type="entry name" value="Helicase_C"/>
    <property type="match status" value="1"/>
</dbReference>
<dbReference type="SUPFAM" id="SSF52540">
    <property type="entry name" value="P-loop containing nucleoside triphosphate hydrolases"/>
    <property type="match status" value="1"/>
</dbReference>
<accession>X1JL79</accession>
<organism evidence="7">
    <name type="scientific">marine sediment metagenome</name>
    <dbReference type="NCBI Taxonomy" id="412755"/>
    <lineage>
        <taxon>unclassified sequences</taxon>
        <taxon>metagenomes</taxon>
        <taxon>ecological metagenomes</taxon>
    </lineage>
</organism>
<reference evidence="7" key="1">
    <citation type="journal article" date="2014" name="Front. Microbiol.">
        <title>High frequency of phylogenetically diverse reductive dehalogenase-homologous genes in deep subseafloor sedimentary metagenomes.</title>
        <authorList>
            <person name="Kawai M."/>
            <person name="Futagami T."/>
            <person name="Toyoda A."/>
            <person name="Takaki Y."/>
            <person name="Nishi S."/>
            <person name="Hori S."/>
            <person name="Arai W."/>
            <person name="Tsubouchi T."/>
            <person name="Morono Y."/>
            <person name="Uchiyama I."/>
            <person name="Ito T."/>
            <person name="Fujiyama A."/>
            <person name="Inagaki F."/>
            <person name="Takami H."/>
        </authorList>
    </citation>
    <scope>NUCLEOTIDE SEQUENCE</scope>
    <source>
        <strain evidence="7">Expedition CK06-06</strain>
    </source>
</reference>
<dbReference type="InterPro" id="IPR001650">
    <property type="entry name" value="Helicase_C-like"/>
</dbReference>
<name>X1JL79_9ZZZZ</name>
<feature type="non-terminal residue" evidence="7">
    <location>
        <position position="255"/>
    </location>
</feature>
<dbReference type="GO" id="GO:0043138">
    <property type="term" value="F:3'-5' DNA helicase activity"/>
    <property type="evidence" value="ECO:0007669"/>
    <property type="project" value="UniProtKB-EC"/>
</dbReference>
<dbReference type="PANTHER" id="PTHR13710">
    <property type="entry name" value="DNA HELICASE RECQ FAMILY MEMBER"/>
    <property type="match status" value="1"/>
</dbReference>